<dbReference type="PANTHER" id="PTHR41795">
    <property type="entry name" value="EXOPOLYSACCHARIDE SYNTHESIS PROTEIN"/>
    <property type="match status" value="1"/>
</dbReference>
<feature type="transmembrane region" description="Helical" evidence="1">
    <location>
        <begin position="177"/>
        <end position="197"/>
    </location>
</feature>
<feature type="transmembrane region" description="Helical" evidence="1">
    <location>
        <begin position="129"/>
        <end position="147"/>
    </location>
</feature>
<keyword evidence="1" id="KW-0472">Membrane</keyword>
<name>A0A5B7YC89_9ALTE</name>
<evidence type="ECO:0000313" key="3">
    <source>
        <dbReference type="Proteomes" id="UP000304912"/>
    </source>
</evidence>
<keyword evidence="1" id="KW-0812">Transmembrane</keyword>
<protein>
    <submittedName>
        <fullName evidence="2">Exopolysaccharide biosynthesis protein</fullName>
    </submittedName>
</protein>
<gene>
    <name evidence="2" type="ORF">FBQ74_06815</name>
</gene>
<proteinExistence type="predicted"/>
<dbReference type="EMBL" id="CP039852">
    <property type="protein sequence ID" value="QCZ93214.1"/>
    <property type="molecule type" value="Genomic_DNA"/>
</dbReference>
<reference evidence="2 3" key="1">
    <citation type="submission" date="2019-04" db="EMBL/GenBank/DDBJ databases">
        <title>Salinimonas iocasae sp. nov., a halophilic bacterium isolated from the outer tube casing of tubeworms in Okinawa Trough.</title>
        <authorList>
            <person name="Zhang H."/>
            <person name="Wang H."/>
            <person name="Li C."/>
        </authorList>
    </citation>
    <scope>NUCLEOTIDE SEQUENCE [LARGE SCALE GENOMIC DNA]</scope>
    <source>
        <strain evidence="2 3">KX18D6</strain>
    </source>
</reference>
<keyword evidence="3" id="KW-1185">Reference proteome</keyword>
<dbReference type="KEGG" id="salk:FBQ74_06815"/>
<dbReference type="AlphaFoldDB" id="A0A5B7YC89"/>
<dbReference type="PIRSF" id="PIRSF033239">
    <property type="entry name" value="ExoD"/>
    <property type="match status" value="1"/>
</dbReference>
<organism evidence="2 3">
    <name type="scientific">Salinimonas iocasae</name>
    <dbReference type="NCBI Taxonomy" id="2572577"/>
    <lineage>
        <taxon>Bacteria</taxon>
        <taxon>Pseudomonadati</taxon>
        <taxon>Pseudomonadota</taxon>
        <taxon>Gammaproteobacteria</taxon>
        <taxon>Alteromonadales</taxon>
        <taxon>Alteromonadaceae</taxon>
        <taxon>Alteromonas/Salinimonas group</taxon>
        <taxon>Salinimonas</taxon>
    </lineage>
</organism>
<dbReference type="Pfam" id="PF06055">
    <property type="entry name" value="ExoD"/>
    <property type="match status" value="1"/>
</dbReference>
<dbReference type="InterPro" id="IPR010331">
    <property type="entry name" value="ExoD"/>
</dbReference>
<keyword evidence="1" id="KW-1133">Transmembrane helix</keyword>
<evidence type="ECO:0000256" key="1">
    <source>
        <dbReference type="SAM" id="Phobius"/>
    </source>
</evidence>
<evidence type="ECO:0000313" key="2">
    <source>
        <dbReference type="EMBL" id="QCZ93214.1"/>
    </source>
</evidence>
<sequence length="201" mass="21646">MISMAVERSMSLHELLGKMQCRGDEEKVTFGELLNVMEKRGFGPMLAAPAFICSTPIGAIPGIPTVTGITIFLISLQVLLARNHPWLPSAIRDIGINRDSLNRGIGKAKPAVTHVDKLLMPRWFFMRQFIFRSLIALSCAICGLMMVPLELVPFLGLVPAVAIFIMAVGMATDDGAVALLGLSIAILGIVMGGQQLISLMS</sequence>
<dbReference type="PANTHER" id="PTHR41795:SF1">
    <property type="entry name" value="EXOPOLYSACCHARIDE SYNTHESIS PROTEIN"/>
    <property type="match status" value="1"/>
</dbReference>
<accession>A0A5B7YC89</accession>
<dbReference type="Proteomes" id="UP000304912">
    <property type="component" value="Chromosome"/>
</dbReference>
<dbReference type="OrthoDB" id="8635607at2"/>
<feature type="transmembrane region" description="Helical" evidence="1">
    <location>
        <begin position="153"/>
        <end position="170"/>
    </location>
</feature>